<evidence type="ECO:0000313" key="2">
    <source>
        <dbReference type="Proteomes" id="UP001530400"/>
    </source>
</evidence>
<sequence length="120" mass="13606">MCNPMDPTETKLNGWFLELPIKVKTVFEKPVEQVDIGGLSSNELASLRANDPWTYYSIPAHKSALVHDEFQVTDKTKAPVDKKQKKACIVTRKTRFSCEVYPDLLLTEVDNHSKCSEFSS</sequence>
<accession>A0ABD3P8A9</accession>
<gene>
    <name evidence="1" type="ORF">ACHAWO_005035</name>
</gene>
<keyword evidence="2" id="KW-1185">Reference proteome</keyword>
<comment type="caution">
    <text evidence="1">The sequence shown here is derived from an EMBL/GenBank/DDBJ whole genome shotgun (WGS) entry which is preliminary data.</text>
</comment>
<organism evidence="1 2">
    <name type="scientific">Cyclotella atomus</name>
    <dbReference type="NCBI Taxonomy" id="382360"/>
    <lineage>
        <taxon>Eukaryota</taxon>
        <taxon>Sar</taxon>
        <taxon>Stramenopiles</taxon>
        <taxon>Ochrophyta</taxon>
        <taxon>Bacillariophyta</taxon>
        <taxon>Coscinodiscophyceae</taxon>
        <taxon>Thalassiosirophycidae</taxon>
        <taxon>Stephanodiscales</taxon>
        <taxon>Stephanodiscaceae</taxon>
        <taxon>Cyclotella</taxon>
    </lineage>
</organism>
<protein>
    <submittedName>
        <fullName evidence="1">Uncharacterized protein</fullName>
    </submittedName>
</protein>
<dbReference type="AlphaFoldDB" id="A0ABD3P8A9"/>
<proteinExistence type="predicted"/>
<dbReference type="Proteomes" id="UP001530400">
    <property type="component" value="Unassembled WGS sequence"/>
</dbReference>
<name>A0ABD3P8A9_9STRA</name>
<evidence type="ECO:0000313" key="1">
    <source>
        <dbReference type="EMBL" id="KAL3784258.1"/>
    </source>
</evidence>
<reference evidence="1 2" key="1">
    <citation type="submission" date="2024-10" db="EMBL/GenBank/DDBJ databases">
        <title>Updated reference genomes for cyclostephanoid diatoms.</title>
        <authorList>
            <person name="Roberts W.R."/>
            <person name="Alverson A.J."/>
        </authorList>
    </citation>
    <scope>NUCLEOTIDE SEQUENCE [LARGE SCALE GENOMIC DNA]</scope>
    <source>
        <strain evidence="1 2">AJA010-31</strain>
    </source>
</reference>
<dbReference type="EMBL" id="JALLPJ020000734">
    <property type="protein sequence ID" value="KAL3784258.1"/>
    <property type="molecule type" value="Genomic_DNA"/>
</dbReference>